<evidence type="ECO:0000256" key="8">
    <source>
        <dbReference type="SAM" id="Phobius"/>
    </source>
</evidence>
<feature type="transmembrane region" description="Helical" evidence="8">
    <location>
        <begin position="159"/>
        <end position="178"/>
    </location>
</feature>
<feature type="domain" description="Integral membrane bound transporter" evidence="9">
    <location>
        <begin position="426"/>
        <end position="553"/>
    </location>
</feature>
<dbReference type="InterPro" id="IPR008969">
    <property type="entry name" value="CarboxyPept-like_regulatory"/>
</dbReference>
<evidence type="ECO:0000259" key="9">
    <source>
        <dbReference type="Pfam" id="PF13515"/>
    </source>
</evidence>
<dbReference type="SUPFAM" id="SSF49464">
    <property type="entry name" value="Carboxypeptidase regulatory domain-like"/>
    <property type="match status" value="2"/>
</dbReference>
<feature type="transmembrane region" description="Helical" evidence="8">
    <location>
        <begin position="87"/>
        <end position="104"/>
    </location>
</feature>
<feature type="transmembrane region" description="Helical" evidence="8">
    <location>
        <begin position="53"/>
        <end position="75"/>
    </location>
</feature>
<dbReference type="Proteomes" id="UP001156398">
    <property type="component" value="Unassembled WGS sequence"/>
</dbReference>
<evidence type="ECO:0000256" key="2">
    <source>
        <dbReference type="ARBA" id="ARBA00022475"/>
    </source>
</evidence>
<evidence type="ECO:0000256" key="5">
    <source>
        <dbReference type="ARBA" id="ARBA00023136"/>
    </source>
</evidence>
<feature type="transmembrane region" description="Helical" evidence="8">
    <location>
        <begin position="438"/>
        <end position="455"/>
    </location>
</feature>
<gene>
    <name evidence="10" type="ORF">POF43_011810</name>
</gene>
<name>A0ABT6VY19_9ACTN</name>
<comment type="subcellular location">
    <subcellularLocation>
        <location evidence="1">Cell membrane</location>
        <topology evidence="1">Multi-pass membrane protein</topology>
    </subcellularLocation>
</comment>
<keyword evidence="5 8" id="KW-0472">Membrane</keyword>
<dbReference type="Pfam" id="PF13620">
    <property type="entry name" value="CarboxypepD_reg"/>
    <property type="match status" value="2"/>
</dbReference>
<keyword evidence="4 8" id="KW-1133">Transmembrane helix</keyword>
<keyword evidence="3 8" id="KW-0812">Transmembrane</keyword>
<reference evidence="10 11" key="1">
    <citation type="submission" date="2023-05" db="EMBL/GenBank/DDBJ databases">
        <title>Streptantibioticus silvisoli sp. nov., acidotolerant actinomycetes 1 from pine litter.</title>
        <authorList>
            <person name="Swiecimska M."/>
            <person name="Golinska P."/>
            <person name="Sangal V."/>
            <person name="Wachnowicz B."/>
            <person name="Goodfellow M."/>
        </authorList>
    </citation>
    <scope>NUCLEOTIDE SEQUENCE [LARGE SCALE GENOMIC DNA]</scope>
    <source>
        <strain evidence="10 11">SL54</strain>
    </source>
</reference>
<evidence type="ECO:0000313" key="11">
    <source>
        <dbReference type="Proteomes" id="UP001156398"/>
    </source>
</evidence>
<feature type="compositionally biased region" description="Gly residues" evidence="7">
    <location>
        <begin position="991"/>
        <end position="1000"/>
    </location>
</feature>
<feature type="transmembrane region" description="Helical" evidence="8">
    <location>
        <begin position="489"/>
        <end position="522"/>
    </location>
</feature>
<feature type="transmembrane region" description="Helical" evidence="8">
    <location>
        <begin position="110"/>
        <end position="125"/>
    </location>
</feature>
<dbReference type="Pfam" id="PF13515">
    <property type="entry name" value="FUSC_2"/>
    <property type="match status" value="1"/>
</dbReference>
<protein>
    <submittedName>
        <fullName evidence="10">Carboxypeptidase regulatory-like domain-containing protein</fullName>
    </submittedName>
</protein>
<organism evidence="10 11">
    <name type="scientific">Streptantibioticus silvisoli</name>
    <dbReference type="NCBI Taxonomy" id="2705255"/>
    <lineage>
        <taxon>Bacteria</taxon>
        <taxon>Bacillati</taxon>
        <taxon>Actinomycetota</taxon>
        <taxon>Actinomycetes</taxon>
        <taxon>Kitasatosporales</taxon>
        <taxon>Streptomycetaceae</taxon>
        <taxon>Streptantibioticus</taxon>
    </lineage>
</organism>
<comment type="similarity">
    <text evidence="6">Belongs to the YccS/YhfK family.</text>
</comment>
<feature type="region of interest" description="Disordered" evidence="7">
    <location>
        <begin position="977"/>
        <end position="1000"/>
    </location>
</feature>
<comment type="caution">
    <text evidence="10">The sequence shown here is derived from an EMBL/GenBank/DDBJ whole genome shotgun (WGS) entry which is preliminary data.</text>
</comment>
<feature type="transmembrane region" description="Helical" evidence="8">
    <location>
        <begin position="132"/>
        <end position="153"/>
    </location>
</feature>
<evidence type="ECO:0000256" key="1">
    <source>
        <dbReference type="ARBA" id="ARBA00004651"/>
    </source>
</evidence>
<accession>A0ABT6VY19</accession>
<evidence type="ECO:0000256" key="6">
    <source>
        <dbReference type="ARBA" id="ARBA00043993"/>
    </source>
</evidence>
<evidence type="ECO:0000256" key="3">
    <source>
        <dbReference type="ARBA" id="ARBA00022692"/>
    </source>
</evidence>
<proteinExistence type="inferred from homology"/>
<dbReference type="PANTHER" id="PTHR30509:SF9">
    <property type="entry name" value="MULTIDRUG RESISTANCE PROTEIN MDTO"/>
    <property type="match status" value="1"/>
</dbReference>
<evidence type="ECO:0000256" key="7">
    <source>
        <dbReference type="SAM" id="MobiDB-lite"/>
    </source>
</evidence>
<sequence length="1000" mass="104196">MPKGANGPARRALDRVLGSDPGLTRLRTALAGAVTMISTMALEYGYARTTHAGAQGTMIAIMLGAMLSMMGTMALTGSAAWPKIRTAVFFPVVLGAGMLVGVEVAGRTDLQLAMFVAVMFVAVYVRRFGMAFFFYGFMLWIGYFFASFLHATLAGLPTLLYDVALATAWVLLLMCTVLRTHPGRALRRVGRAFDARARAVAGACAALLESDPDDPWRMDRQRRRLHARQHRLAEAALIIEGWSAENGALSGPAAGPLLRRRLLDIHLTVDSLSAAAETLTAESGALITPAARILEAVARRDHDSAEALARLMLDADADADRDGPARHLAAAVVDYVALAERLPGAGAEDRADWSADEAADAEADAALLSAEAAVEFTPTLALNAGMLPGSAAVAGAVKARGHRWNPFSRLSLTTRQAIQVAIAATLAILAGRELNQTRYYWAVLATFIAFTGTATRSETTIKALNRVAGTLVGLGAGIGLAHLTAGHTLWTLAVIVVAMACGNYVVTVSYAGMVFCVTIMVSQLYGVLHELSAQLLLLRLEETALGAGIGIAVALVVVPTSTRDTVVTARRRYFAALSDLLTACATRMAAPAPGAADQQPPATDDALESLTRTLDHRFQQLALVARPLTRPLVWRNDPRLTRHRLTLLASTTRHSRALALAPRDPRRTVTDADLAAACRELAGVAGVLAEEPPARRHGRRRAVDVTARLEAADAALYAHRPQGGTSGAPPAGRRLAHLRQLLHELALAPGVSYAFPAGTGVLPAAAVPPAVPAAPARPAVAAGPAGARPTAHGLVRDGAGRPLARAALTIGDAQGREVARTATGQDGGFTVELPGPGTYVLSGAAEGHLSGAIPFAAEGRPVEIGLELSSFGGLTGVVRDAVTGAGVPGAFLTVTGSGQAEVCSGQSALDGGYHLDGLAAGRYALTVGARGYQAASSPFDMPVTEPGGSVWWEVRLAPAAWGYDPTAAPVGRQAYQGVQAPGEPPAVRGTRTGGGQHRLT</sequence>
<dbReference type="RefSeq" id="WP_282704544.1">
    <property type="nucleotide sequence ID" value="NZ_JAAGKO020000013.1"/>
</dbReference>
<keyword evidence="11" id="KW-1185">Reference proteome</keyword>
<evidence type="ECO:0000313" key="10">
    <source>
        <dbReference type="EMBL" id="MDI5963387.1"/>
    </source>
</evidence>
<dbReference type="PANTHER" id="PTHR30509">
    <property type="entry name" value="P-HYDROXYBENZOIC ACID EFFLUX PUMP SUBUNIT-RELATED"/>
    <property type="match status" value="1"/>
</dbReference>
<dbReference type="Gene3D" id="2.60.40.1120">
    <property type="entry name" value="Carboxypeptidase-like, regulatory domain"/>
    <property type="match status" value="1"/>
</dbReference>
<dbReference type="InterPro" id="IPR049453">
    <property type="entry name" value="Memb_transporter_dom"/>
</dbReference>
<evidence type="ECO:0000256" key="4">
    <source>
        <dbReference type="ARBA" id="ARBA00022989"/>
    </source>
</evidence>
<keyword evidence="2" id="KW-1003">Cell membrane</keyword>
<dbReference type="EMBL" id="JAAGKO020000013">
    <property type="protein sequence ID" value="MDI5963387.1"/>
    <property type="molecule type" value="Genomic_DNA"/>
</dbReference>